<keyword evidence="1" id="KW-1133">Transmembrane helix</keyword>
<name>D4KCT7_9FIRM</name>
<protein>
    <submittedName>
        <fullName evidence="2">Uncharacterized protein</fullName>
    </submittedName>
</protein>
<dbReference type="PATRIC" id="fig|657322.3.peg.2353"/>
<dbReference type="HOGENOM" id="CLU_2167217_0_0_9"/>
<keyword evidence="1" id="KW-0812">Transmembrane</keyword>
<gene>
    <name evidence="2" type="ORF">FPR_24990</name>
</gene>
<evidence type="ECO:0000256" key="1">
    <source>
        <dbReference type="SAM" id="Phobius"/>
    </source>
</evidence>
<sequence>MEYAFTLNVLPVVGGVVIVLVLVLCELGSTGFGGGLPSGGYRYYIGEHTVLYLRQSGTRCRAYVLEGEAPPAVPLHHSRGGTYFKVWAASPAEAELEIEQAYQRRPELEQ</sequence>
<organism evidence="2 3">
    <name type="scientific">Faecalibacterium prausnitzii SL3/3</name>
    <dbReference type="NCBI Taxonomy" id="657322"/>
    <lineage>
        <taxon>Bacteria</taxon>
        <taxon>Bacillati</taxon>
        <taxon>Bacillota</taxon>
        <taxon>Clostridia</taxon>
        <taxon>Eubacteriales</taxon>
        <taxon>Oscillospiraceae</taxon>
        <taxon>Faecalibacterium</taxon>
    </lineage>
</organism>
<dbReference type="KEGG" id="fpa:FPR_24990"/>
<accession>D4KCT7</accession>
<proteinExistence type="predicted"/>
<reference evidence="2 3" key="2">
    <citation type="submission" date="2010-03" db="EMBL/GenBank/DDBJ databases">
        <authorList>
            <person name="Pajon A."/>
        </authorList>
    </citation>
    <scope>NUCLEOTIDE SEQUENCE [LARGE SCALE GENOMIC DNA]</scope>
    <source>
        <strain evidence="2 3">SL3/3</strain>
    </source>
</reference>
<keyword evidence="1" id="KW-0472">Membrane</keyword>
<dbReference type="EMBL" id="FP929046">
    <property type="protein sequence ID" value="CBL02650.1"/>
    <property type="molecule type" value="Genomic_DNA"/>
</dbReference>
<feature type="transmembrane region" description="Helical" evidence="1">
    <location>
        <begin position="6"/>
        <end position="25"/>
    </location>
</feature>
<dbReference type="RefSeq" id="WP_015538136.1">
    <property type="nucleotide sequence ID" value="NC_021020.1"/>
</dbReference>
<evidence type="ECO:0000313" key="2">
    <source>
        <dbReference type="EMBL" id="CBL02650.1"/>
    </source>
</evidence>
<dbReference type="Proteomes" id="UP000007059">
    <property type="component" value="Chromosome"/>
</dbReference>
<reference evidence="2 3" key="1">
    <citation type="submission" date="2010-03" db="EMBL/GenBank/DDBJ databases">
        <title>The genome sequence of Faecalibacterium prausnitzii SL3/3.</title>
        <authorList>
            <consortium name="metaHIT consortium -- http://www.metahit.eu/"/>
            <person name="Pajon A."/>
            <person name="Turner K."/>
            <person name="Parkhill J."/>
            <person name="Duncan S."/>
            <person name="Flint H."/>
        </authorList>
    </citation>
    <scope>NUCLEOTIDE SEQUENCE [LARGE SCALE GENOMIC DNA]</scope>
    <source>
        <strain evidence="2 3">SL3/3</strain>
    </source>
</reference>
<dbReference type="AlphaFoldDB" id="D4KCT7"/>
<evidence type="ECO:0000313" key="3">
    <source>
        <dbReference type="Proteomes" id="UP000007059"/>
    </source>
</evidence>